<evidence type="ECO:0000313" key="1">
    <source>
        <dbReference type="EMBL" id="KAF2193895.1"/>
    </source>
</evidence>
<reference evidence="1" key="1">
    <citation type="journal article" date="2020" name="Stud. Mycol.">
        <title>101 Dothideomycetes genomes: a test case for predicting lifestyles and emergence of pathogens.</title>
        <authorList>
            <person name="Haridas S."/>
            <person name="Albert R."/>
            <person name="Binder M."/>
            <person name="Bloem J."/>
            <person name="Labutti K."/>
            <person name="Salamov A."/>
            <person name="Andreopoulos B."/>
            <person name="Baker S."/>
            <person name="Barry K."/>
            <person name="Bills G."/>
            <person name="Bluhm B."/>
            <person name="Cannon C."/>
            <person name="Castanera R."/>
            <person name="Culley D."/>
            <person name="Daum C."/>
            <person name="Ezra D."/>
            <person name="Gonzalez J."/>
            <person name="Henrissat B."/>
            <person name="Kuo A."/>
            <person name="Liang C."/>
            <person name="Lipzen A."/>
            <person name="Lutzoni F."/>
            <person name="Magnuson J."/>
            <person name="Mondo S."/>
            <person name="Nolan M."/>
            <person name="Ohm R."/>
            <person name="Pangilinan J."/>
            <person name="Park H.-J."/>
            <person name="Ramirez L."/>
            <person name="Alfaro M."/>
            <person name="Sun H."/>
            <person name="Tritt A."/>
            <person name="Yoshinaga Y."/>
            <person name="Zwiers L.-H."/>
            <person name="Turgeon B."/>
            <person name="Goodwin S."/>
            <person name="Spatafora J."/>
            <person name="Crous P."/>
            <person name="Grigoriev I."/>
        </authorList>
    </citation>
    <scope>NUCLEOTIDE SEQUENCE</scope>
    <source>
        <strain evidence="1">CBS 207.26</strain>
    </source>
</reference>
<dbReference type="Proteomes" id="UP000800200">
    <property type="component" value="Unassembled WGS sequence"/>
</dbReference>
<dbReference type="OrthoDB" id="3792217at2759"/>
<evidence type="ECO:0000313" key="2">
    <source>
        <dbReference type="Proteomes" id="UP000800200"/>
    </source>
</evidence>
<proteinExistence type="predicted"/>
<accession>A0A6A6ERV6</accession>
<name>A0A6A6ERV6_9PEZI</name>
<dbReference type="AlphaFoldDB" id="A0A6A6ERV6"/>
<protein>
    <submittedName>
        <fullName evidence="1">Uncharacterized protein</fullName>
    </submittedName>
</protein>
<organism evidence="1 2">
    <name type="scientific">Zopfia rhizophila CBS 207.26</name>
    <dbReference type="NCBI Taxonomy" id="1314779"/>
    <lineage>
        <taxon>Eukaryota</taxon>
        <taxon>Fungi</taxon>
        <taxon>Dikarya</taxon>
        <taxon>Ascomycota</taxon>
        <taxon>Pezizomycotina</taxon>
        <taxon>Dothideomycetes</taxon>
        <taxon>Dothideomycetes incertae sedis</taxon>
        <taxon>Zopfiaceae</taxon>
        <taxon>Zopfia</taxon>
    </lineage>
</organism>
<sequence>MTPYGRSLQRLNSLYPGLFTQLHNIIRFGDSFLREDAASFIKSFCRRWSHTGLWNYPTLSDPADDSSKMGRVLRGFHRAEVLKRGSVVDRLGLRLSRVLLYHYFEELRIDIQTKLSISELLPSGKDAASVATDKILDEFDRAYSEHNRLRTSEQRRASLQRHKTIGRRWSILATYFGLGIFLTCSPSLEARL</sequence>
<dbReference type="EMBL" id="ML994612">
    <property type="protein sequence ID" value="KAF2193895.1"/>
    <property type="molecule type" value="Genomic_DNA"/>
</dbReference>
<gene>
    <name evidence="1" type="ORF">K469DRAFT_548980</name>
</gene>
<keyword evidence="2" id="KW-1185">Reference proteome</keyword>